<gene>
    <name evidence="1" type="ORF">PR048_011375</name>
</gene>
<protein>
    <submittedName>
        <fullName evidence="1">Uncharacterized protein</fullName>
    </submittedName>
</protein>
<dbReference type="Proteomes" id="UP001159363">
    <property type="component" value="Chromosome X"/>
</dbReference>
<evidence type="ECO:0000313" key="1">
    <source>
        <dbReference type="EMBL" id="KAJ8885179.1"/>
    </source>
</evidence>
<reference evidence="1 2" key="1">
    <citation type="submission" date="2023-02" db="EMBL/GenBank/DDBJ databases">
        <title>LHISI_Scaffold_Assembly.</title>
        <authorList>
            <person name="Stuart O.P."/>
            <person name="Cleave R."/>
            <person name="Magrath M.J.L."/>
            <person name="Mikheyev A.S."/>
        </authorList>
    </citation>
    <scope>NUCLEOTIDE SEQUENCE [LARGE SCALE GENOMIC DNA]</scope>
    <source>
        <strain evidence="1">Daus_M_001</strain>
        <tissue evidence="1">Leg muscle</tissue>
    </source>
</reference>
<name>A0ABQ9HLE4_9NEOP</name>
<dbReference type="EMBL" id="JARBHB010000004">
    <property type="protein sequence ID" value="KAJ8885179.1"/>
    <property type="molecule type" value="Genomic_DNA"/>
</dbReference>
<proteinExistence type="predicted"/>
<comment type="caution">
    <text evidence="1">The sequence shown here is derived from an EMBL/GenBank/DDBJ whole genome shotgun (WGS) entry which is preliminary data.</text>
</comment>
<accession>A0ABQ9HLE4</accession>
<keyword evidence="2" id="KW-1185">Reference proteome</keyword>
<organism evidence="1 2">
    <name type="scientific">Dryococelus australis</name>
    <dbReference type="NCBI Taxonomy" id="614101"/>
    <lineage>
        <taxon>Eukaryota</taxon>
        <taxon>Metazoa</taxon>
        <taxon>Ecdysozoa</taxon>
        <taxon>Arthropoda</taxon>
        <taxon>Hexapoda</taxon>
        <taxon>Insecta</taxon>
        <taxon>Pterygota</taxon>
        <taxon>Neoptera</taxon>
        <taxon>Polyneoptera</taxon>
        <taxon>Phasmatodea</taxon>
        <taxon>Verophasmatodea</taxon>
        <taxon>Anareolatae</taxon>
        <taxon>Phasmatidae</taxon>
        <taxon>Eurycanthinae</taxon>
        <taxon>Dryococelus</taxon>
    </lineage>
</organism>
<sequence>MGDDCGSTDGSIVSRPFISFNNIPSNLSHMQLVEVILVASHVSPPKEAIVAEQLACSPPAKANRVQSLAGSPDFRKWESCHTMPLVGGFSQGYPISPAPSFRCHSIFTSISLIGSQDLAMGGGASVMPAMSSLSVIPLAALAGGGRTTRQRGDLIDGEGRLKVGHHPSIPLELNRA</sequence>
<evidence type="ECO:0000313" key="2">
    <source>
        <dbReference type="Proteomes" id="UP001159363"/>
    </source>
</evidence>